<protein>
    <recommendedName>
        <fullName evidence="1">Mut7-C RNAse domain-containing protein</fullName>
    </recommendedName>
</protein>
<dbReference type="Proteomes" id="UP000231637">
    <property type="component" value="Chromosome"/>
</dbReference>
<dbReference type="EMBL" id="CP018800">
    <property type="protein sequence ID" value="ATX82475.1"/>
    <property type="molecule type" value="Genomic_DNA"/>
</dbReference>
<evidence type="ECO:0000313" key="3">
    <source>
        <dbReference type="Proteomes" id="UP000231637"/>
    </source>
</evidence>
<dbReference type="RefSeq" id="WP_100265826.1">
    <property type="nucleotide sequence ID" value="NZ_CP018800.1"/>
</dbReference>
<gene>
    <name evidence="2" type="ORF">Ga0123462_1617</name>
</gene>
<keyword evidence="3" id="KW-1185">Reference proteome</keyword>
<feature type="domain" description="Mut7-C RNAse" evidence="1">
    <location>
        <begin position="3"/>
        <end position="146"/>
    </location>
</feature>
<dbReference type="KEGG" id="mfn:Ga0123462_1617"/>
<accession>A0A2K8L582</accession>
<dbReference type="AlphaFoldDB" id="A0A2K8L582"/>
<evidence type="ECO:0000313" key="2">
    <source>
        <dbReference type="EMBL" id="ATX82475.1"/>
    </source>
</evidence>
<name>A0A2K8L582_9PROT</name>
<proteinExistence type="predicted"/>
<evidence type="ECO:0000259" key="1">
    <source>
        <dbReference type="Pfam" id="PF01927"/>
    </source>
</evidence>
<dbReference type="PANTHER" id="PTHR39081">
    <property type="entry name" value="MUT7-C DOMAIN-CONTAINING PROTEIN"/>
    <property type="match status" value="1"/>
</dbReference>
<reference evidence="2 3" key="1">
    <citation type="submission" date="2016-12" db="EMBL/GenBank/DDBJ databases">
        <title>Isolation and genomic insights into novel planktonic Zetaproteobacteria from stratified waters of the Chesapeake Bay.</title>
        <authorList>
            <person name="McAllister S.M."/>
            <person name="Kato S."/>
            <person name="Chan C.S."/>
            <person name="Chiu B.K."/>
            <person name="Field E.K."/>
        </authorList>
    </citation>
    <scope>NUCLEOTIDE SEQUENCE [LARGE SCALE GENOMIC DNA]</scope>
    <source>
        <strain evidence="2 3">CP-8</strain>
    </source>
</reference>
<dbReference type="OrthoDB" id="9797655at2"/>
<organism evidence="2 3">
    <name type="scientific">Mariprofundus ferrinatatus</name>
    <dbReference type="NCBI Taxonomy" id="1921087"/>
    <lineage>
        <taxon>Bacteria</taxon>
        <taxon>Pseudomonadati</taxon>
        <taxon>Pseudomonadota</taxon>
        <taxon>Candidatius Mariprofundia</taxon>
        <taxon>Mariprofundales</taxon>
        <taxon>Mariprofundaceae</taxon>
        <taxon>Mariprofundus</taxon>
    </lineage>
</organism>
<sequence length="156" mass="17633">MNRFLCDEMMVRLGKWLRAAGYDTEIAGAGSNDSDLLEAAIVESRILLTRDRKFLERTGASGVVVLLSGNDLQGWIVQLSRLLGLNWLHAPFSRCLLCNGVLEAGPGPYLDRVPDYVVREHIPCYHCGRCAKPYWEGGHVERMRRRLILFQTICDV</sequence>
<dbReference type="Pfam" id="PF01927">
    <property type="entry name" value="Mut7-C"/>
    <property type="match status" value="1"/>
</dbReference>
<dbReference type="InterPro" id="IPR002782">
    <property type="entry name" value="Mut7-C_RNAse_dom"/>
</dbReference>
<dbReference type="PANTHER" id="PTHR39081:SF1">
    <property type="entry name" value="MUT7-C RNASE DOMAIN-CONTAINING PROTEIN"/>
    <property type="match status" value="1"/>
</dbReference>